<keyword evidence="1 3" id="KW-0378">Hydrolase</keyword>
<dbReference type="CDD" id="cd07197">
    <property type="entry name" value="nitrilase"/>
    <property type="match status" value="1"/>
</dbReference>
<geneLocation type="plasmid" evidence="3 4">
    <name>pSchITTGS70c</name>
</geneLocation>
<dbReference type="InterPro" id="IPR036526">
    <property type="entry name" value="C-N_Hydrolase_sf"/>
</dbReference>
<dbReference type="EMBL" id="CP133151">
    <property type="protein sequence ID" value="WVT06399.1"/>
    <property type="molecule type" value="Genomic_DNA"/>
</dbReference>
<dbReference type="Gene3D" id="3.60.110.10">
    <property type="entry name" value="Carbon-nitrogen hydrolase"/>
    <property type="match status" value="1"/>
</dbReference>
<accession>A0ABZ2BLB4</accession>
<dbReference type="Pfam" id="PF00795">
    <property type="entry name" value="CN_hydrolase"/>
    <property type="match status" value="1"/>
</dbReference>
<dbReference type="SUPFAM" id="SSF56317">
    <property type="entry name" value="Carbon-nitrogen hydrolase"/>
    <property type="match status" value="1"/>
</dbReference>
<protein>
    <submittedName>
        <fullName evidence="3">Carbon-nitrogen hydrolase family protein</fullName>
    </submittedName>
</protein>
<evidence type="ECO:0000313" key="3">
    <source>
        <dbReference type="EMBL" id="WVT06399.1"/>
    </source>
</evidence>
<dbReference type="PANTHER" id="PTHR43674:SF16">
    <property type="entry name" value="CARBON-NITROGEN FAMILY, PUTATIVE (AFU_ORTHOLOGUE AFUA_5G02350)-RELATED"/>
    <property type="match status" value="1"/>
</dbReference>
<dbReference type="Proteomes" id="UP001432360">
    <property type="component" value="Plasmid pSchITTGS70c"/>
</dbReference>
<sequence length="298" mass="32186">MPQTVIATCAFPGTYDVDKNLDLHLSYIKEAASARASLVVFPETSLQGYPAILDLEKIEDAITKAQRTAESVPDGPTVQRLITAAMKHNIHVVFGLTEAGKQPGILYNTLVLAGPQGYIGSYRKVHLTLGENFIFRPGDHWPVFDTTLGKVGLLICYDKSWPEGCRELTLSGAELLVIGSAWAATLGQGDRENNSAVRRYDLFDRVRALENSRWLISSNFVGEHGGSNFIGFSQIVDPLGGIVVSSGLDHIGVVTAEIDICGGLAGASALYWGPRLIRDRRADTYKVLNGSSPVVVDG</sequence>
<reference evidence="3" key="1">
    <citation type="submission" date="2023-08" db="EMBL/GenBank/DDBJ databases">
        <title>Complete genome sequence of Sinorhizobium chiapanecum ITTG S70 isolated from Acaciella angustissima nodules in Chiapas-Mexico.</title>
        <authorList>
            <person name="Rincon-Rosales R."/>
            <person name="Rogel M.A."/>
            <person name="Rincon-Medina C.I."/>
            <person name="Guerrero G."/>
            <person name="Manzano-Gomez L.A."/>
            <person name="Lopez-Lopez A."/>
            <person name="Rincon Molina F.A."/>
            <person name="Martinez-Romero E."/>
        </authorList>
    </citation>
    <scope>NUCLEOTIDE SEQUENCE</scope>
    <source>
        <strain evidence="3">ITTG S70</strain>
        <plasmid evidence="3">pSchITTGS70c</plasmid>
    </source>
</reference>
<dbReference type="GO" id="GO:0016787">
    <property type="term" value="F:hydrolase activity"/>
    <property type="evidence" value="ECO:0007669"/>
    <property type="project" value="UniProtKB-KW"/>
</dbReference>
<gene>
    <name evidence="3" type="ORF">RB548_23855</name>
</gene>
<dbReference type="InterPro" id="IPR050345">
    <property type="entry name" value="Aliph_Amidase/BUP"/>
</dbReference>
<feature type="domain" description="CN hydrolase" evidence="2">
    <location>
        <begin position="3"/>
        <end position="260"/>
    </location>
</feature>
<evidence type="ECO:0000256" key="1">
    <source>
        <dbReference type="ARBA" id="ARBA00022801"/>
    </source>
</evidence>
<dbReference type="PANTHER" id="PTHR43674">
    <property type="entry name" value="NITRILASE C965.09-RELATED"/>
    <property type="match status" value="1"/>
</dbReference>
<evidence type="ECO:0000259" key="2">
    <source>
        <dbReference type="PROSITE" id="PS50263"/>
    </source>
</evidence>
<proteinExistence type="predicted"/>
<keyword evidence="3" id="KW-0614">Plasmid</keyword>
<dbReference type="PROSITE" id="PS50263">
    <property type="entry name" value="CN_HYDROLASE"/>
    <property type="match status" value="1"/>
</dbReference>
<dbReference type="InterPro" id="IPR003010">
    <property type="entry name" value="C-N_Hydrolase"/>
</dbReference>
<organism evidence="3 4">
    <name type="scientific">Sinorhizobium chiapasense</name>
    <dbReference type="NCBI Taxonomy" id="501572"/>
    <lineage>
        <taxon>Bacteria</taxon>
        <taxon>Pseudomonadati</taxon>
        <taxon>Pseudomonadota</taxon>
        <taxon>Alphaproteobacteria</taxon>
        <taxon>Hyphomicrobiales</taxon>
        <taxon>Rhizobiaceae</taxon>
        <taxon>Sinorhizobium/Ensifer group</taxon>
        <taxon>Sinorhizobium</taxon>
    </lineage>
</organism>
<dbReference type="RefSeq" id="WP_331375463.1">
    <property type="nucleotide sequence ID" value="NZ_CP133151.1"/>
</dbReference>
<name>A0ABZ2BLB4_9HYPH</name>
<keyword evidence="4" id="KW-1185">Reference proteome</keyword>
<evidence type="ECO:0000313" key="4">
    <source>
        <dbReference type="Proteomes" id="UP001432360"/>
    </source>
</evidence>